<dbReference type="PROSITE" id="PS50943">
    <property type="entry name" value="HTH_CROC1"/>
    <property type="match status" value="1"/>
</dbReference>
<protein>
    <submittedName>
        <fullName evidence="3">Helix-turn-helix transcriptional regulator</fullName>
    </submittedName>
</protein>
<keyword evidence="4" id="KW-1185">Reference proteome</keyword>
<dbReference type="EMBL" id="CP146612">
    <property type="protein sequence ID" value="WWX24734.1"/>
    <property type="molecule type" value="Genomic_DNA"/>
</dbReference>
<evidence type="ECO:0000313" key="4">
    <source>
        <dbReference type="Proteomes" id="UP001375370"/>
    </source>
</evidence>
<gene>
    <name evidence="3" type="ORF">V8247_05555</name>
</gene>
<dbReference type="InterPro" id="IPR010982">
    <property type="entry name" value="Lambda_DNA-bd_dom_sf"/>
</dbReference>
<dbReference type="Proteomes" id="UP001375370">
    <property type="component" value="Chromosome"/>
</dbReference>
<proteinExistence type="predicted"/>
<name>A0ABZ2J668_9CHLR</name>
<feature type="region of interest" description="Disordered" evidence="1">
    <location>
        <begin position="89"/>
        <end position="113"/>
    </location>
</feature>
<dbReference type="SMART" id="SM00530">
    <property type="entry name" value="HTH_XRE"/>
    <property type="match status" value="1"/>
</dbReference>
<dbReference type="Pfam" id="PF01381">
    <property type="entry name" value="HTH_3"/>
    <property type="match status" value="1"/>
</dbReference>
<evidence type="ECO:0000256" key="1">
    <source>
        <dbReference type="SAM" id="MobiDB-lite"/>
    </source>
</evidence>
<dbReference type="Gene3D" id="1.10.260.40">
    <property type="entry name" value="lambda repressor-like DNA-binding domains"/>
    <property type="match status" value="1"/>
</dbReference>
<dbReference type="SUPFAM" id="SSF47413">
    <property type="entry name" value="lambda repressor-like DNA-binding domains"/>
    <property type="match status" value="1"/>
</dbReference>
<dbReference type="InterPro" id="IPR001387">
    <property type="entry name" value="Cro/C1-type_HTH"/>
</dbReference>
<dbReference type="CDD" id="cd00093">
    <property type="entry name" value="HTH_XRE"/>
    <property type="match status" value="1"/>
</dbReference>
<feature type="domain" description="HTH cro/C1-type" evidence="2">
    <location>
        <begin position="35"/>
        <end position="89"/>
    </location>
</feature>
<accession>A0ABZ2J668</accession>
<sequence>MNTDYDKFEAELLNRPGIRKAYEELAPKYALITELIHRRNELKISQRELARRIGTRQPAISRLEAGDNNARLETLIKVAEALGLEFTLTPKESPDNRKTQPSPATREILISKP</sequence>
<reference evidence="3 4" key="1">
    <citation type="submission" date="2024-03" db="EMBL/GenBank/DDBJ databases">
        <title>A Dehalogenimonas Isolated from Estuarine Sediments Dihaloeliminates Chlorinated Alkanes.</title>
        <authorList>
            <person name="Yang Y."/>
            <person name="Wang H."/>
        </authorList>
    </citation>
    <scope>NUCLEOTIDE SEQUENCE [LARGE SCALE GENOMIC DNA]</scope>
    <source>
        <strain evidence="3 4">W</strain>
    </source>
</reference>
<evidence type="ECO:0000313" key="3">
    <source>
        <dbReference type="EMBL" id="WWX24734.1"/>
    </source>
</evidence>
<dbReference type="RefSeq" id="WP_338736851.1">
    <property type="nucleotide sequence ID" value="NZ_CP146612.1"/>
</dbReference>
<evidence type="ECO:0000259" key="2">
    <source>
        <dbReference type="PROSITE" id="PS50943"/>
    </source>
</evidence>
<organism evidence="3 4">
    <name type="scientific">Candidatus Dehalogenimonas loeffleri</name>
    <dbReference type="NCBI Taxonomy" id="3127115"/>
    <lineage>
        <taxon>Bacteria</taxon>
        <taxon>Bacillati</taxon>
        <taxon>Chloroflexota</taxon>
        <taxon>Dehalococcoidia</taxon>
        <taxon>Dehalococcoidales</taxon>
        <taxon>Dehalococcoidaceae</taxon>
        <taxon>Dehalogenimonas</taxon>
    </lineage>
</organism>